<feature type="transmembrane region" description="Helical" evidence="5">
    <location>
        <begin position="34"/>
        <end position="67"/>
    </location>
</feature>
<evidence type="ECO:0000256" key="2">
    <source>
        <dbReference type="ARBA" id="ARBA00022692"/>
    </source>
</evidence>
<keyword evidence="8" id="KW-1185">Reference proteome</keyword>
<gene>
    <name evidence="7" type="ORF">LYSCAS_17920</name>
</gene>
<dbReference type="InterPro" id="IPR002810">
    <property type="entry name" value="NfeD-like_C"/>
</dbReference>
<evidence type="ECO:0000256" key="1">
    <source>
        <dbReference type="ARBA" id="ARBA00004141"/>
    </source>
</evidence>
<keyword evidence="2 5" id="KW-0812">Transmembrane</keyword>
<keyword evidence="3 5" id="KW-1133">Transmembrane helix</keyword>
<sequence length="144" mass="15258">MRMDVFAWAAIALLLCAAEMIAPGAFLLWLGFAAAAVFFVVLLVPGISVLSQAVLFGVLGVLSILAWRRWARGRGRASDDPVLNKRTAALIGRVVPLERGIVNGHGRVQIADAFWDVVGPELPAGTPVRVLSAEGMTLRVEAAG</sequence>
<dbReference type="Proteomes" id="UP000681317">
    <property type="component" value="Chromosome"/>
</dbReference>
<organism evidence="7 8">
    <name type="scientific">Noviluteimonas caseinilytica</name>
    <dbReference type="NCBI Taxonomy" id="2675101"/>
    <lineage>
        <taxon>Bacteria</taxon>
        <taxon>Pseudomonadati</taxon>
        <taxon>Pseudomonadota</taxon>
        <taxon>Gammaproteobacteria</taxon>
        <taxon>Lysobacterales</taxon>
        <taxon>Lysobacteraceae</taxon>
        <taxon>Noviluteimonas</taxon>
    </lineage>
</organism>
<feature type="domain" description="NfeD-like C-terminal" evidence="6">
    <location>
        <begin position="88"/>
        <end position="141"/>
    </location>
</feature>
<dbReference type="RefSeq" id="WP_213433674.1">
    <property type="nucleotide sequence ID" value="NZ_AP024545.1"/>
</dbReference>
<evidence type="ECO:0000313" key="7">
    <source>
        <dbReference type="EMBL" id="BCT92768.1"/>
    </source>
</evidence>
<dbReference type="PANTHER" id="PTHR33507:SF3">
    <property type="entry name" value="INNER MEMBRANE PROTEIN YBBJ"/>
    <property type="match status" value="1"/>
</dbReference>
<protein>
    <submittedName>
        <fullName evidence="7">Membrane protein</fullName>
    </submittedName>
</protein>
<comment type="subcellular location">
    <subcellularLocation>
        <location evidence="1">Membrane</location>
        <topology evidence="1">Multi-pass membrane protein</topology>
    </subcellularLocation>
</comment>
<evidence type="ECO:0000313" key="8">
    <source>
        <dbReference type="Proteomes" id="UP000681317"/>
    </source>
</evidence>
<dbReference type="InterPro" id="IPR052165">
    <property type="entry name" value="Membrane_assoc_protease"/>
</dbReference>
<dbReference type="EMBL" id="AP024545">
    <property type="protein sequence ID" value="BCT92768.1"/>
    <property type="molecule type" value="Genomic_DNA"/>
</dbReference>
<evidence type="ECO:0000259" key="6">
    <source>
        <dbReference type="Pfam" id="PF01957"/>
    </source>
</evidence>
<accession>A0ABM7Q639</accession>
<reference evidence="7 8" key="1">
    <citation type="submission" date="2021-03" db="EMBL/GenBank/DDBJ databases">
        <title>Complete Genome Sequences of Two Lysobacter Strains Isolated from Sea Water (Lysobacter caseinilyticus) and Soil (Lysobacter helvus) in South Korea.</title>
        <authorList>
            <person name="Watanabe Y."/>
            <person name="Arakawa K."/>
        </authorList>
    </citation>
    <scope>NUCLEOTIDE SEQUENCE [LARGE SCALE GENOMIC DNA]</scope>
    <source>
        <strain evidence="7 8">KVB24</strain>
    </source>
</reference>
<evidence type="ECO:0000256" key="4">
    <source>
        <dbReference type="ARBA" id="ARBA00023136"/>
    </source>
</evidence>
<keyword evidence="4 5" id="KW-0472">Membrane</keyword>
<dbReference type="Pfam" id="PF01957">
    <property type="entry name" value="NfeD"/>
    <property type="match status" value="1"/>
</dbReference>
<dbReference type="Gene3D" id="2.40.50.140">
    <property type="entry name" value="Nucleic acid-binding proteins"/>
    <property type="match status" value="1"/>
</dbReference>
<dbReference type="PANTHER" id="PTHR33507">
    <property type="entry name" value="INNER MEMBRANE PROTEIN YBBJ"/>
    <property type="match status" value="1"/>
</dbReference>
<evidence type="ECO:0000256" key="5">
    <source>
        <dbReference type="SAM" id="Phobius"/>
    </source>
</evidence>
<proteinExistence type="predicted"/>
<name>A0ABM7Q639_9GAMM</name>
<dbReference type="InterPro" id="IPR012340">
    <property type="entry name" value="NA-bd_OB-fold"/>
</dbReference>
<evidence type="ECO:0000256" key="3">
    <source>
        <dbReference type="ARBA" id="ARBA00022989"/>
    </source>
</evidence>